<organism evidence="7 8">
    <name type="scientific">Rhizorhabdus wittichii (strain DSM 6014 / CCUG 31198 / JCM 15750 / NBRC 105917 / EY 4224 / RW1)</name>
    <name type="common">Sphingomonas wittichii</name>
    <dbReference type="NCBI Taxonomy" id="392499"/>
    <lineage>
        <taxon>Bacteria</taxon>
        <taxon>Pseudomonadati</taxon>
        <taxon>Pseudomonadota</taxon>
        <taxon>Alphaproteobacteria</taxon>
        <taxon>Sphingomonadales</taxon>
        <taxon>Sphingomonadaceae</taxon>
        <taxon>Rhizorhabdus</taxon>
    </lineage>
</organism>
<dbReference type="EMBL" id="CP000699">
    <property type="protein sequence ID" value="ABQ67913.1"/>
    <property type="molecule type" value="Genomic_DNA"/>
</dbReference>
<dbReference type="PANTHER" id="PTHR21266:SF60">
    <property type="entry name" value="3-KETOSTEROID-9-ALPHA-MONOOXYGENASE, OXYGENASE COMPONENT"/>
    <property type="match status" value="1"/>
</dbReference>
<dbReference type="OrthoDB" id="9800776at2"/>
<evidence type="ECO:0000256" key="3">
    <source>
        <dbReference type="ARBA" id="ARBA00023002"/>
    </source>
</evidence>
<dbReference type="GO" id="GO:0051537">
    <property type="term" value="F:2 iron, 2 sulfur cluster binding"/>
    <property type="evidence" value="ECO:0007669"/>
    <property type="project" value="UniProtKB-KW"/>
</dbReference>
<proteinExistence type="predicted"/>
<keyword evidence="4" id="KW-0408">Iron</keyword>
<dbReference type="SUPFAM" id="SSF50022">
    <property type="entry name" value="ISP domain"/>
    <property type="match status" value="1"/>
</dbReference>
<sequence length="353" mass="39052">MAMVAKPAGYEPIARNYPYNCWWVAAFADEVGRVPLGRWLLDTPVVLYRTQGGEVVALEDRCPHRQAPLSIGKLQGDAIECGYHGFQFGRDGRCVRVPTMASPPPISIETFPVREIGPLVWVYLGDSACLDAVPPPPTMAWMSDPSFAIRQGKTEIAANYLLLKENVLDLTHFGYVHAGSFGITNVVGKLTVTRTDDTVGYEEIFDPAPLPDGLSHAFGIAPGTPWSRSTKGAFLSPAAQYGSASFADPRTPETPNASHQFAHFTTPIDHEHMHYFYVFGRDYAREPAAMDHFAAMVEKGFKEDEFVLEQVQALISRRPRRGSTGERSVKADAAGVEARRIIERWMQRETIPA</sequence>
<dbReference type="Gene3D" id="3.90.380.10">
    <property type="entry name" value="Naphthalene 1,2-dioxygenase Alpha Subunit, Chain A, domain 1"/>
    <property type="match status" value="1"/>
</dbReference>
<dbReference type="PANTHER" id="PTHR21266">
    <property type="entry name" value="IRON-SULFUR DOMAIN CONTAINING PROTEIN"/>
    <property type="match status" value="1"/>
</dbReference>
<dbReference type="SUPFAM" id="SSF55961">
    <property type="entry name" value="Bet v1-like"/>
    <property type="match status" value="1"/>
</dbReference>
<evidence type="ECO:0000313" key="8">
    <source>
        <dbReference type="Proteomes" id="UP000001989"/>
    </source>
</evidence>
<dbReference type="Proteomes" id="UP000001989">
    <property type="component" value="Chromosome"/>
</dbReference>
<dbReference type="GO" id="GO:0016491">
    <property type="term" value="F:oxidoreductase activity"/>
    <property type="evidence" value="ECO:0007669"/>
    <property type="project" value="UniProtKB-KW"/>
</dbReference>
<evidence type="ECO:0000256" key="1">
    <source>
        <dbReference type="ARBA" id="ARBA00022714"/>
    </source>
</evidence>
<keyword evidence="5" id="KW-0411">Iron-sulfur</keyword>
<reference evidence="7 8" key="1">
    <citation type="journal article" date="2010" name="J. Bacteriol.">
        <title>Genome sequence of the dioxin-mineralizing bacterium Sphingomonas wittichii RW1.</title>
        <authorList>
            <person name="Miller T.R."/>
            <person name="Delcher A.L."/>
            <person name="Salzberg S.L."/>
            <person name="Saunders E."/>
            <person name="Detter J.C."/>
            <person name="Halden R.U."/>
        </authorList>
    </citation>
    <scope>NUCLEOTIDE SEQUENCE [LARGE SCALE GENOMIC DNA]</scope>
    <source>
        <strain evidence="8">DSM 6014 / CCUG 31198 / JCM 15750 / NBRC 105917 / EY 4224 / RW1</strain>
    </source>
</reference>
<keyword evidence="1" id="KW-0001">2Fe-2S</keyword>
<dbReference type="Pfam" id="PF19112">
    <property type="entry name" value="VanA_C"/>
    <property type="match status" value="1"/>
</dbReference>
<keyword evidence="3" id="KW-0560">Oxidoreductase</keyword>
<dbReference type="PROSITE" id="PS51296">
    <property type="entry name" value="RIESKE"/>
    <property type="match status" value="1"/>
</dbReference>
<keyword evidence="2" id="KW-0479">Metal-binding</keyword>
<dbReference type="InterPro" id="IPR036922">
    <property type="entry name" value="Rieske_2Fe-2S_sf"/>
</dbReference>
<dbReference type="Pfam" id="PF00355">
    <property type="entry name" value="Rieske"/>
    <property type="match status" value="1"/>
</dbReference>
<evidence type="ECO:0000259" key="6">
    <source>
        <dbReference type="PROSITE" id="PS51296"/>
    </source>
</evidence>
<evidence type="ECO:0000256" key="2">
    <source>
        <dbReference type="ARBA" id="ARBA00022723"/>
    </source>
</evidence>
<dbReference type="GO" id="GO:0046872">
    <property type="term" value="F:metal ion binding"/>
    <property type="evidence" value="ECO:0007669"/>
    <property type="project" value="UniProtKB-KW"/>
</dbReference>
<dbReference type="InterPro" id="IPR044043">
    <property type="entry name" value="VanA_C_cat"/>
</dbReference>
<dbReference type="KEGG" id="swi:Swit_1550"/>
<protein>
    <submittedName>
        <fullName evidence="7">Rieske (2Fe-2S) domain protein</fullName>
    </submittedName>
</protein>
<evidence type="ECO:0000256" key="4">
    <source>
        <dbReference type="ARBA" id="ARBA00023004"/>
    </source>
</evidence>
<gene>
    <name evidence="7" type="ordered locus">Swit_1550</name>
</gene>
<dbReference type="InterPro" id="IPR050584">
    <property type="entry name" value="Cholesterol_7-desaturase"/>
</dbReference>
<dbReference type="Gene3D" id="2.102.10.10">
    <property type="entry name" value="Rieske [2Fe-2S] iron-sulphur domain"/>
    <property type="match status" value="1"/>
</dbReference>
<feature type="domain" description="Rieske" evidence="6">
    <location>
        <begin position="22"/>
        <end position="122"/>
    </location>
</feature>
<dbReference type="InterPro" id="IPR017941">
    <property type="entry name" value="Rieske_2Fe-2S"/>
</dbReference>
<evidence type="ECO:0000256" key="5">
    <source>
        <dbReference type="ARBA" id="ARBA00023014"/>
    </source>
</evidence>
<name>A0A9J9HAC7_RHIWR</name>
<keyword evidence="8" id="KW-1185">Reference proteome</keyword>
<dbReference type="AlphaFoldDB" id="A0A9J9HAC7"/>
<evidence type="ECO:0000313" key="7">
    <source>
        <dbReference type="EMBL" id="ABQ67913.1"/>
    </source>
</evidence>
<accession>A0A9J9HAC7</accession>